<dbReference type="PROSITE" id="PS51257">
    <property type="entry name" value="PROKAR_LIPOPROTEIN"/>
    <property type="match status" value="1"/>
</dbReference>
<dbReference type="InterPro" id="IPR018247">
    <property type="entry name" value="EF_Hand_1_Ca_BS"/>
</dbReference>
<reference evidence="2" key="1">
    <citation type="submission" date="2016-11" db="EMBL/GenBank/DDBJ databases">
        <authorList>
            <person name="Varghese N."/>
            <person name="Submissions S."/>
        </authorList>
    </citation>
    <scope>NUCLEOTIDE SEQUENCE [LARGE SCALE GENOMIC DNA]</scope>
    <source>
        <strain evidence="2">DSM 24724</strain>
    </source>
</reference>
<dbReference type="PROSITE" id="PS00018">
    <property type="entry name" value="EF_HAND_1"/>
    <property type="match status" value="1"/>
</dbReference>
<gene>
    <name evidence="1" type="ORF">SAMN05444484_104118</name>
</gene>
<accession>A0A1M7G9R8</accession>
<dbReference type="RefSeq" id="WP_068845052.1">
    <property type="nucleotide sequence ID" value="NZ_FRBT01000004.1"/>
</dbReference>
<evidence type="ECO:0000313" key="1">
    <source>
        <dbReference type="EMBL" id="SHM13030.1"/>
    </source>
</evidence>
<keyword evidence="2" id="KW-1185">Reference proteome</keyword>
<organism evidence="1 2">
    <name type="scientific">Flavobacterium chilense</name>
    <dbReference type="NCBI Taxonomy" id="946677"/>
    <lineage>
        <taxon>Bacteria</taxon>
        <taxon>Pseudomonadati</taxon>
        <taxon>Bacteroidota</taxon>
        <taxon>Flavobacteriia</taxon>
        <taxon>Flavobacteriales</taxon>
        <taxon>Flavobacteriaceae</taxon>
        <taxon>Flavobacterium</taxon>
    </lineage>
</organism>
<evidence type="ECO:0008006" key="3">
    <source>
        <dbReference type="Google" id="ProtNLM"/>
    </source>
</evidence>
<dbReference type="AlphaFoldDB" id="A0A1M7G9R8"/>
<sequence length="240" mass="27135">MKNSLKYIALVIIGTLVSCKDEVQKPKVIYDASNKANVVAKTDSTQIEVADLPIQMEGTSYLIHPVGDLRVYEKGTKARYGSSSVNDVSFTISNLGEYEITGYLQNLKFQKVDSDSIRPLTDKPALILTATYLKTVADKTQNQIMVYTLADADTNKDGKIDTSDIKTLYLSDISGEHFTKVSEDFQELVDWSLIESKNRLYFRTIEDTNQNGQFDKNDVLHYNYIDLGSKKWEVKSYKPI</sequence>
<dbReference type="EMBL" id="FRBT01000004">
    <property type="protein sequence ID" value="SHM13030.1"/>
    <property type="molecule type" value="Genomic_DNA"/>
</dbReference>
<proteinExistence type="predicted"/>
<dbReference type="OrthoDB" id="997423at2"/>
<dbReference type="STRING" id="946677.SAMN05444484_104118"/>
<protein>
    <recommendedName>
        <fullName evidence="3">EF-hand domain-containing protein</fullName>
    </recommendedName>
</protein>
<dbReference type="Proteomes" id="UP000184028">
    <property type="component" value="Unassembled WGS sequence"/>
</dbReference>
<name>A0A1M7G9R8_9FLAO</name>
<evidence type="ECO:0000313" key="2">
    <source>
        <dbReference type="Proteomes" id="UP000184028"/>
    </source>
</evidence>